<dbReference type="EMBL" id="FLUX01000007">
    <property type="protein sequence ID" value="SCA74577.1"/>
    <property type="molecule type" value="Genomic_DNA"/>
</dbReference>
<name>A0ABY0JWH7_9ENTR</name>
<evidence type="ECO:0000313" key="2">
    <source>
        <dbReference type="Proteomes" id="UP000195338"/>
    </source>
</evidence>
<reference evidence="1 2" key="1">
    <citation type="submission" date="2016-04" db="EMBL/GenBank/DDBJ databases">
        <authorList>
            <person name="Mornico D."/>
        </authorList>
    </citation>
    <scope>NUCLEOTIDE SEQUENCE [LARGE SCALE GENOMIC DNA]</scope>
    <source>
        <strain evidence="1 2">A121</strain>
    </source>
</reference>
<dbReference type="Proteomes" id="UP000195338">
    <property type="component" value="Unassembled WGS sequence"/>
</dbReference>
<proteinExistence type="predicted"/>
<protein>
    <submittedName>
        <fullName evidence="1">Uncharacterized protein</fullName>
    </submittedName>
</protein>
<keyword evidence="2" id="KW-1185">Reference proteome</keyword>
<comment type="caution">
    <text evidence="1">The sequence shown here is derived from an EMBL/GenBank/DDBJ whole genome shotgun (WGS) entry which is preliminary data.</text>
</comment>
<evidence type="ECO:0000313" key="1">
    <source>
        <dbReference type="EMBL" id="SCA74577.1"/>
    </source>
</evidence>
<sequence>MRVVYIFWQFFACSFDQTIHSVNSRDTKAKICLNGFC</sequence>
<organism evidence="1 2">
    <name type="scientific">Citrobacter europaeus</name>
    <dbReference type="NCBI Taxonomy" id="1914243"/>
    <lineage>
        <taxon>Bacteria</taxon>
        <taxon>Pseudomonadati</taxon>
        <taxon>Pseudomonadota</taxon>
        <taxon>Gammaproteobacteria</taxon>
        <taxon>Enterobacterales</taxon>
        <taxon>Enterobacteriaceae</taxon>
        <taxon>Citrobacter</taxon>
    </lineage>
</organism>
<accession>A0ABY0JWH7</accession>
<gene>
    <name evidence="1" type="ORF">BN4901_0442</name>
</gene>